<evidence type="ECO:0000256" key="3">
    <source>
        <dbReference type="SAM" id="MobiDB-lite"/>
    </source>
</evidence>
<dbReference type="FunFam" id="3.40.50.11260:FF:000004">
    <property type="entry name" value="Heat shock protein 75 mitochondrial"/>
    <property type="match status" value="1"/>
</dbReference>
<evidence type="ECO:0000256" key="1">
    <source>
        <dbReference type="ARBA" id="ARBA00008239"/>
    </source>
</evidence>
<protein>
    <submittedName>
        <fullName evidence="5">Uncharacterized protein</fullName>
    </submittedName>
</protein>
<dbReference type="Gene3D" id="3.30.230.80">
    <property type="match status" value="1"/>
</dbReference>
<accession>A0A915HUF2</accession>
<dbReference type="Pfam" id="PF00183">
    <property type="entry name" value="HSP90"/>
    <property type="match status" value="1"/>
</dbReference>
<feature type="region of interest" description="Disordered" evidence="3">
    <location>
        <begin position="125"/>
        <end position="145"/>
    </location>
</feature>
<dbReference type="Proteomes" id="UP000887565">
    <property type="component" value="Unplaced"/>
</dbReference>
<dbReference type="WBParaSite" id="nRc.2.0.1.t05037-RA">
    <property type="protein sequence ID" value="nRc.2.0.1.t05037-RA"/>
    <property type="gene ID" value="nRc.2.0.1.g05037"/>
</dbReference>
<dbReference type="GO" id="GO:0016887">
    <property type="term" value="F:ATP hydrolysis activity"/>
    <property type="evidence" value="ECO:0007669"/>
    <property type="project" value="InterPro"/>
</dbReference>
<keyword evidence="4" id="KW-1185">Reference proteome</keyword>
<evidence type="ECO:0000313" key="4">
    <source>
        <dbReference type="Proteomes" id="UP000887565"/>
    </source>
</evidence>
<name>A0A915HUF2_ROMCU</name>
<dbReference type="GO" id="GO:0051082">
    <property type="term" value="F:unfolded protein binding"/>
    <property type="evidence" value="ECO:0007669"/>
    <property type="project" value="InterPro"/>
</dbReference>
<dbReference type="InterPro" id="IPR001404">
    <property type="entry name" value="Hsp90_fam"/>
</dbReference>
<sequence length="200" mass="22820">MKKDPEEYKLFYSKYALFFKEGILRSTDQSEKEDIAKLLMFESSDRKAGVDVTLQDYCSRMQAGQRDIYYLCAPSRELAENSPYFEVLKKRNVEVLFCYAPYDEVTMLQLMQFDRKNITCAEKGAAAAQDPTTDPKSQNEEMENSSAVSSDFFHILLIYDNAMITAGLVDSARPMVGRLTSLIAKLLDRKVLTINDQPKS</sequence>
<dbReference type="GO" id="GO:0005524">
    <property type="term" value="F:ATP binding"/>
    <property type="evidence" value="ECO:0007669"/>
    <property type="project" value="InterPro"/>
</dbReference>
<comment type="similarity">
    <text evidence="1">Belongs to the heat shock protein 90 family.</text>
</comment>
<dbReference type="SUPFAM" id="SSF54211">
    <property type="entry name" value="Ribosomal protein S5 domain 2-like"/>
    <property type="match status" value="1"/>
</dbReference>
<reference evidence="5" key="1">
    <citation type="submission" date="2022-11" db="UniProtKB">
        <authorList>
            <consortium name="WormBaseParasite"/>
        </authorList>
    </citation>
    <scope>IDENTIFICATION</scope>
</reference>
<dbReference type="OMA" id="HGFWRIS"/>
<dbReference type="PANTHER" id="PTHR11528">
    <property type="entry name" value="HEAT SHOCK PROTEIN 90 FAMILY MEMBER"/>
    <property type="match status" value="1"/>
</dbReference>
<dbReference type="GO" id="GO:0140662">
    <property type="term" value="F:ATP-dependent protein folding chaperone"/>
    <property type="evidence" value="ECO:0007669"/>
    <property type="project" value="InterPro"/>
</dbReference>
<evidence type="ECO:0000256" key="2">
    <source>
        <dbReference type="ARBA" id="ARBA00023186"/>
    </source>
</evidence>
<evidence type="ECO:0000313" key="5">
    <source>
        <dbReference type="WBParaSite" id="nRc.2.0.1.t05037-RA"/>
    </source>
</evidence>
<dbReference type="InterPro" id="IPR020568">
    <property type="entry name" value="Ribosomal_Su5_D2-typ_SF"/>
</dbReference>
<dbReference type="AlphaFoldDB" id="A0A915HUF2"/>
<keyword evidence="2" id="KW-0143">Chaperone</keyword>
<organism evidence="4 5">
    <name type="scientific">Romanomermis culicivorax</name>
    <name type="common">Nematode worm</name>
    <dbReference type="NCBI Taxonomy" id="13658"/>
    <lineage>
        <taxon>Eukaryota</taxon>
        <taxon>Metazoa</taxon>
        <taxon>Ecdysozoa</taxon>
        <taxon>Nematoda</taxon>
        <taxon>Enoplea</taxon>
        <taxon>Dorylaimia</taxon>
        <taxon>Mermithida</taxon>
        <taxon>Mermithoidea</taxon>
        <taxon>Mermithidae</taxon>
        <taxon>Romanomermis</taxon>
    </lineage>
</organism>
<dbReference type="Gene3D" id="3.40.50.11260">
    <property type="match status" value="1"/>
</dbReference>
<proteinExistence type="inferred from homology"/>